<feature type="transmembrane region" description="Helical" evidence="11">
    <location>
        <begin position="163"/>
        <end position="183"/>
    </location>
</feature>
<comment type="catalytic activity">
    <reaction evidence="1">
        <text>ATP + protein L-histidine = ADP + protein N-phospho-L-histidine.</text>
        <dbReference type="EC" id="2.7.13.3"/>
    </reaction>
</comment>
<protein>
    <recommendedName>
        <fullName evidence="2">histidine kinase</fullName>
        <ecNumber evidence="2">2.7.13.3</ecNumber>
    </recommendedName>
</protein>
<dbReference type="SMART" id="SM00388">
    <property type="entry name" value="HisKA"/>
    <property type="match status" value="1"/>
</dbReference>
<dbReference type="Pfam" id="PF00512">
    <property type="entry name" value="HisKA"/>
    <property type="match status" value="1"/>
</dbReference>
<keyword evidence="8" id="KW-0902">Two-component regulatory system</keyword>
<evidence type="ECO:0000256" key="2">
    <source>
        <dbReference type="ARBA" id="ARBA00012438"/>
    </source>
</evidence>
<feature type="modified residue" description="4-aspartylphosphate" evidence="9">
    <location>
        <position position="482"/>
    </location>
</feature>
<dbReference type="InterPro" id="IPR003661">
    <property type="entry name" value="HisK_dim/P_dom"/>
</dbReference>
<proteinExistence type="predicted"/>
<feature type="domain" description="Histidine kinase" evidence="12">
    <location>
        <begin position="205"/>
        <end position="412"/>
    </location>
</feature>
<evidence type="ECO:0000256" key="3">
    <source>
        <dbReference type="ARBA" id="ARBA00022553"/>
    </source>
</evidence>
<evidence type="ECO:0000313" key="15">
    <source>
        <dbReference type="Proteomes" id="UP000319014"/>
    </source>
</evidence>
<evidence type="ECO:0000256" key="11">
    <source>
        <dbReference type="SAM" id="Phobius"/>
    </source>
</evidence>
<dbReference type="PROSITE" id="PS50109">
    <property type="entry name" value="HIS_KIN"/>
    <property type="match status" value="1"/>
</dbReference>
<dbReference type="EC" id="2.7.13.3" evidence="2"/>
<keyword evidence="3 9" id="KW-0597">Phosphoprotein</keyword>
<dbReference type="PRINTS" id="PR00344">
    <property type="entry name" value="BCTRLSENSOR"/>
</dbReference>
<dbReference type="SUPFAM" id="SSF47384">
    <property type="entry name" value="Homodimeric domain of signal transducing histidine kinase"/>
    <property type="match status" value="1"/>
</dbReference>
<evidence type="ECO:0000256" key="9">
    <source>
        <dbReference type="PROSITE-ProRule" id="PRU00169"/>
    </source>
</evidence>
<keyword evidence="11" id="KW-0812">Transmembrane</keyword>
<feature type="domain" description="Response regulatory" evidence="13">
    <location>
        <begin position="438"/>
        <end position="548"/>
    </location>
</feature>
<dbReference type="SMART" id="SM00448">
    <property type="entry name" value="REC"/>
    <property type="match status" value="1"/>
</dbReference>
<dbReference type="Pfam" id="PF02518">
    <property type="entry name" value="HATPase_c"/>
    <property type="match status" value="1"/>
</dbReference>
<evidence type="ECO:0000313" key="14">
    <source>
        <dbReference type="EMBL" id="SMO94680.1"/>
    </source>
</evidence>
<dbReference type="InterPro" id="IPR050351">
    <property type="entry name" value="BphY/WalK/GraS-like"/>
</dbReference>
<evidence type="ECO:0000256" key="10">
    <source>
        <dbReference type="SAM" id="MobiDB-lite"/>
    </source>
</evidence>
<dbReference type="RefSeq" id="WP_142664499.1">
    <property type="nucleotide sequence ID" value="NZ_FXTK01000021.1"/>
</dbReference>
<dbReference type="SUPFAM" id="SSF55874">
    <property type="entry name" value="ATPase domain of HSP90 chaperone/DNA topoisomerase II/histidine kinase"/>
    <property type="match status" value="1"/>
</dbReference>
<evidence type="ECO:0000256" key="4">
    <source>
        <dbReference type="ARBA" id="ARBA00022679"/>
    </source>
</evidence>
<dbReference type="PANTHER" id="PTHR42878">
    <property type="entry name" value="TWO-COMPONENT HISTIDINE KINASE"/>
    <property type="match status" value="1"/>
</dbReference>
<evidence type="ECO:0000256" key="6">
    <source>
        <dbReference type="ARBA" id="ARBA00022777"/>
    </source>
</evidence>
<evidence type="ECO:0000259" key="12">
    <source>
        <dbReference type="PROSITE" id="PS50109"/>
    </source>
</evidence>
<keyword evidence="6 14" id="KW-0418">Kinase</keyword>
<dbReference type="CDD" id="cd00082">
    <property type="entry name" value="HisKA"/>
    <property type="match status" value="1"/>
</dbReference>
<keyword evidence="7" id="KW-0067">ATP-binding</keyword>
<dbReference type="SMART" id="SM00387">
    <property type="entry name" value="HATPase_c"/>
    <property type="match status" value="1"/>
</dbReference>
<evidence type="ECO:0000256" key="1">
    <source>
        <dbReference type="ARBA" id="ARBA00000085"/>
    </source>
</evidence>
<dbReference type="PROSITE" id="PS50110">
    <property type="entry name" value="RESPONSE_REGULATORY"/>
    <property type="match status" value="1"/>
</dbReference>
<dbReference type="SUPFAM" id="SSF52172">
    <property type="entry name" value="CheY-like"/>
    <property type="match status" value="1"/>
</dbReference>
<dbReference type="AlphaFoldDB" id="A0A521FGJ7"/>
<keyword evidence="11" id="KW-0472">Membrane</keyword>
<dbReference type="InterPro" id="IPR036097">
    <property type="entry name" value="HisK_dim/P_sf"/>
</dbReference>
<dbReference type="CDD" id="cd00075">
    <property type="entry name" value="HATPase"/>
    <property type="match status" value="1"/>
</dbReference>
<feature type="transmembrane region" description="Helical" evidence="11">
    <location>
        <begin position="66"/>
        <end position="84"/>
    </location>
</feature>
<dbReference type="OrthoDB" id="9816309at2"/>
<gene>
    <name evidence="14" type="ORF">SAMN06265221_12141</name>
</gene>
<dbReference type="GO" id="GO:0000155">
    <property type="term" value="F:phosphorelay sensor kinase activity"/>
    <property type="evidence" value="ECO:0007669"/>
    <property type="project" value="InterPro"/>
</dbReference>
<dbReference type="InterPro" id="IPR005467">
    <property type="entry name" value="His_kinase_dom"/>
</dbReference>
<feature type="transmembrane region" description="Helical" evidence="11">
    <location>
        <begin position="104"/>
        <end position="123"/>
    </location>
</feature>
<dbReference type="EMBL" id="FXTK01000021">
    <property type="protein sequence ID" value="SMO94680.1"/>
    <property type="molecule type" value="Genomic_DNA"/>
</dbReference>
<dbReference type="InterPro" id="IPR036890">
    <property type="entry name" value="HATPase_C_sf"/>
</dbReference>
<dbReference type="GO" id="GO:0000156">
    <property type="term" value="F:phosphorelay response regulator activity"/>
    <property type="evidence" value="ECO:0007669"/>
    <property type="project" value="TreeGrafter"/>
</dbReference>
<name>A0A521FGJ7_9RHOB</name>
<keyword evidence="4" id="KW-0808">Transferase</keyword>
<dbReference type="Gene3D" id="3.40.50.2300">
    <property type="match status" value="1"/>
</dbReference>
<dbReference type="Proteomes" id="UP000319014">
    <property type="component" value="Unassembled WGS sequence"/>
</dbReference>
<accession>A0A521FGJ7</accession>
<evidence type="ECO:0000259" key="13">
    <source>
        <dbReference type="PROSITE" id="PS50110"/>
    </source>
</evidence>
<evidence type="ECO:0000256" key="5">
    <source>
        <dbReference type="ARBA" id="ARBA00022741"/>
    </source>
</evidence>
<feature type="transmembrane region" description="Helical" evidence="11">
    <location>
        <begin position="32"/>
        <end position="54"/>
    </location>
</feature>
<keyword evidence="15" id="KW-1185">Reference proteome</keyword>
<evidence type="ECO:0000256" key="7">
    <source>
        <dbReference type="ARBA" id="ARBA00022840"/>
    </source>
</evidence>
<reference evidence="14 15" key="1">
    <citation type="submission" date="2017-05" db="EMBL/GenBank/DDBJ databases">
        <authorList>
            <person name="Varghese N."/>
            <person name="Submissions S."/>
        </authorList>
    </citation>
    <scope>NUCLEOTIDE SEQUENCE [LARGE SCALE GENOMIC DNA]</scope>
    <source>
        <strain evidence="14 15">DSM 100094</strain>
    </source>
</reference>
<dbReference type="GO" id="GO:0030295">
    <property type="term" value="F:protein kinase activator activity"/>
    <property type="evidence" value="ECO:0007669"/>
    <property type="project" value="TreeGrafter"/>
</dbReference>
<dbReference type="GO" id="GO:0005524">
    <property type="term" value="F:ATP binding"/>
    <property type="evidence" value="ECO:0007669"/>
    <property type="project" value="UniProtKB-KW"/>
</dbReference>
<organism evidence="14 15">
    <name type="scientific">Paracoccus laeviglucosivorans</name>
    <dbReference type="NCBI Taxonomy" id="1197861"/>
    <lineage>
        <taxon>Bacteria</taxon>
        <taxon>Pseudomonadati</taxon>
        <taxon>Pseudomonadota</taxon>
        <taxon>Alphaproteobacteria</taxon>
        <taxon>Rhodobacterales</taxon>
        <taxon>Paracoccaceae</taxon>
        <taxon>Paracoccus</taxon>
    </lineage>
</organism>
<keyword evidence="11" id="KW-1133">Transmembrane helix</keyword>
<dbReference type="CDD" id="cd00156">
    <property type="entry name" value="REC"/>
    <property type="match status" value="1"/>
</dbReference>
<sequence>MGFGVSFTRIRRAISGTRQPDSNYDAEAGQSLVRVVLTLVAALYALAGSLSGLIEDWADRAFQIYSPIYMLITCLLFAAVRLWPGVNHPRRIFALLLDFSSLTLLMALGGAFMAPVASLLLWITVGFGMRYGVRYLAGATVAALVSLAVLGIVSPFWAGQPYVLATMVLTSLIVPFYASLLLADTHEAYCAADTANLAKSRFLAQASHDLRQPIHAIGLLTNCLRDAGLHPTEREMVDNIEHSLHTVRRMFRSLLDSATLDSGKVVPRPQAVALGPLICDVVTQNKEPARRAGIQLRFVETGLIVRADPGLLAVMLQNLVSNAVKYAPKAKVLVGCRRRGKTISIVVIDNGIGIAAEHQPHLFDEFYRVQHLGRNVEGMGLGLAIVHRMARLIGIGVELRSSLGRGTCVTLTGVPVTDLPAPPTTISTASQSLLHGMQVLLIEDDPAVLLSTKMLIERWGCEVLAYAEMPSPVPQCDMVIADFDLDGPMNGGGAIAAVRLALGAAVSAIIITAHDESRVREKLDDAQLPILPKPMRPAELRALMLSQKMQSCPKGRAGPRMPQQQPALVRQGGAK</sequence>
<dbReference type="PANTHER" id="PTHR42878:SF7">
    <property type="entry name" value="SENSOR HISTIDINE KINASE GLRK"/>
    <property type="match status" value="1"/>
</dbReference>
<dbReference type="InterPro" id="IPR011006">
    <property type="entry name" value="CheY-like_superfamily"/>
</dbReference>
<dbReference type="InterPro" id="IPR003594">
    <property type="entry name" value="HATPase_dom"/>
</dbReference>
<keyword evidence="5" id="KW-0547">Nucleotide-binding</keyword>
<dbReference type="InterPro" id="IPR004358">
    <property type="entry name" value="Sig_transdc_His_kin-like_C"/>
</dbReference>
<dbReference type="Gene3D" id="3.30.565.10">
    <property type="entry name" value="Histidine kinase-like ATPase, C-terminal domain"/>
    <property type="match status" value="1"/>
</dbReference>
<dbReference type="Gene3D" id="1.10.287.130">
    <property type="match status" value="1"/>
</dbReference>
<feature type="transmembrane region" description="Helical" evidence="11">
    <location>
        <begin position="135"/>
        <end position="157"/>
    </location>
</feature>
<evidence type="ECO:0000256" key="8">
    <source>
        <dbReference type="ARBA" id="ARBA00023012"/>
    </source>
</evidence>
<dbReference type="InterPro" id="IPR001789">
    <property type="entry name" value="Sig_transdc_resp-reg_receiver"/>
</dbReference>
<dbReference type="GO" id="GO:0007234">
    <property type="term" value="P:osmosensory signaling via phosphorelay pathway"/>
    <property type="evidence" value="ECO:0007669"/>
    <property type="project" value="TreeGrafter"/>
</dbReference>
<feature type="region of interest" description="Disordered" evidence="10">
    <location>
        <begin position="551"/>
        <end position="575"/>
    </location>
</feature>